<keyword evidence="5" id="KW-0614">Plasmid</keyword>
<dbReference type="AlphaFoldDB" id="A0A0K1ZS75"/>
<dbReference type="PROSITE" id="PS50995">
    <property type="entry name" value="HTH_MARR_2"/>
    <property type="match status" value="1"/>
</dbReference>
<proteinExistence type="predicted"/>
<accession>A0A0K1ZS75</accession>
<dbReference type="InterPro" id="IPR011991">
    <property type="entry name" value="ArsR-like_HTH"/>
</dbReference>
<organism evidence="4">
    <name type="scientific">Ralstonia solanacearum</name>
    <name type="common">Pseudomonas solanacearum</name>
    <dbReference type="NCBI Taxonomy" id="305"/>
    <lineage>
        <taxon>Bacteria</taxon>
        <taxon>Pseudomonadati</taxon>
        <taxon>Pseudomonadota</taxon>
        <taxon>Betaproteobacteria</taxon>
        <taxon>Burkholderiales</taxon>
        <taxon>Burkholderiaceae</taxon>
        <taxon>Ralstonia</taxon>
        <taxon>Ralstonia solanacearum species complex</taxon>
    </lineage>
</organism>
<dbReference type="SUPFAM" id="SSF46785">
    <property type="entry name" value="Winged helix' DNA-binding domain"/>
    <property type="match status" value="1"/>
</dbReference>
<dbReference type="InterPro" id="IPR039422">
    <property type="entry name" value="MarR/SlyA-like"/>
</dbReference>
<dbReference type="SMART" id="SM00347">
    <property type="entry name" value="HTH_MARR"/>
    <property type="match status" value="1"/>
</dbReference>
<geneLocation type="plasmid" evidence="5">
    <name>p1</name>
</geneLocation>
<gene>
    <name evidence="5" type="ORF">LH706_18865</name>
    <name evidence="4" type="ORF">RD1301_v1_1570006</name>
    <name evidence="2" type="ORF">RUN1744_v1_770005</name>
    <name evidence="3" type="ORF">RUN215_v1_1160025</name>
</gene>
<dbReference type="InterPro" id="IPR036390">
    <property type="entry name" value="WH_DNA-bd_sf"/>
</dbReference>
<dbReference type="GO" id="GO:0006950">
    <property type="term" value="P:response to stress"/>
    <property type="evidence" value="ECO:0007669"/>
    <property type="project" value="TreeGrafter"/>
</dbReference>
<evidence type="ECO:0000313" key="2">
    <source>
        <dbReference type="EMBL" id="CUV24893.1"/>
    </source>
</evidence>
<dbReference type="GO" id="GO:0003700">
    <property type="term" value="F:DNA-binding transcription factor activity"/>
    <property type="evidence" value="ECO:0007669"/>
    <property type="project" value="InterPro"/>
</dbReference>
<evidence type="ECO:0000313" key="3">
    <source>
        <dbReference type="EMBL" id="CUV57178.1"/>
    </source>
</evidence>
<sequence>MTSERERFAVMHQFGRTYRAFMAAFESYVGQPMPRWRIMLALHDHTGGGLAQKQLAERLQMDPGALTRQLKVLEQLGWIERTTDARDNRLTNVSLSDAGLSVVLECMPRRVAFLHATLDGLPDDQVQALSEALAVIETRIAEAPVQLGMLIAEPAEAR</sequence>
<dbReference type="EMBL" id="LN899823">
    <property type="protein sequence ID" value="CUV24893.1"/>
    <property type="molecule type" value="Genomic_DNA"/>
</dbReference>
<reference evidence="5" key="2">
    <citation type="submission" date="2021-10" db="EMBL/GenBank/DDBJ databases">
        <title>Complete genome sequences of five Ralstonia solancearum strains isolated from sunflower.</title>
        <authorList>
            <person name="She X."/>
            <person name="He Z."/>
        </authorList>
    </citation>
    <scope>NUCLEOTIDE SEQUENCE</scope>
    <source>
        <strain evidence="5">RS638</strain>
        <plasmid evidence="5">p1</plasmid>
    </source>
</reference>
<dbReference type="PANTHER" id="PTHR33164:SF43">
    <property type="entry name" value="HTH-TYPE TRANSCRIPTIONAL REPRESSOR YETL"/>
    <property type="match status" value="1"/>
</dbReference>
<dbReference type="EMBL" id="CP085044">
    <property type="protein sequence ID" value="UZF17615.1"/>
    <property type="molecule type" value="Genomic_DNA"/>
</dbReference>
<protein>
    <submittedName>
        <fullName evidence="5">MarR family transcriptional regulator</fullName>
    </submittedName>
    <submittedName>
        <fullName evidence="4">Putative transcription regulator protein</fullName>
    </submittedName>
</protein>
<dbReference type="CDD" id="cd00090">
    <property type="entry name" value="HTH_ARSR"/>
    <property type="match status" value="1"/>
</dbReference>
<dbReference type="EMBL" id="LN899820">
    <property type="protein sequence ID" value="CUV57178.1"/>
    <property type="molecule type" value="Genomic_DNA"/>
</dbReference>
<evidence type="ECO:0000313" key="4">
    <source>
        <dbReference type="EMBL" id="CUV61517.1"/>
    </source>
</evidence>
<dbReference type="InterPro" id="IPR000835">
    <property type="entry name" value="HTH_MarR-typ"/>
</dbReference>
<dbReference type="EMBL" id="LN899822">
    <property type="protein sequence ID" value="CUV61517.1"/>
    <property type="molecule type" value="Genomic_DNA"/>
</dbReference>
<dbReference type="Gene3D" id="1.10.10.10">
    <property type="entry name" value="Winged helix-like DNA-binding domain superfamily/Winged helix DNA-binding domain"/>
    <property type="match status" value="1"/>
</dbReference>
<reference evidence="4" key="1">
    <citation type="submission" date="2015-10" db="EMBL/GenBank/DDBJ databases">
        <authorList>
            <person name="Gilbert D.G."/>
        </authorList>
    </citation>
    <scope>NUCLEOTIDE SEQUENCE</scope>
    <source>
        <strain evidence="4">Phyl III-seqv23</strain>
    </source>
</reference>
<dbReference type="Pfam" id="PF12802">
    <property type="entry name" value="MarR_2"/>
    <property type="match status" value="1"/>
</dbReference>
<feature type="domain" description="HTH marR-type" evidence="1">
    <location>
        <begin position="4"/>
        <end position="138"/>
    </location>
</feature>
<dbReference type="InterPro" id="IPR036388">
    <property type="entry name" value="WH-like_DNA-bd_sf"/>
</dbReference>
<dbReference type="PATRIC" id="fig|305.108.peg.4133"/>
<evidence type="ECO:0000313" key="5">
    <source>
        <dbReference type="EMBL" id="UZF17615.1"/>
    </source>
</evidence>
<name>A0A0K1ZS75_RALSL</name>
<dbReference type="PRINTS" id="PR00598">
    <property type="entry name" value="HTHMARR"/>
</dbReference>
<dbReference type="PANTHER" id="PTHR33164">
    <property type="entry name" value="TRANSCRIPTIONAL REGULATOR, MARR FAMILY"/>
    <property type="match status" value="1"/>
</dbReference>
<evidence type="ECO:0000259" key="1">
    <source>
        <dbReference type="PROSITE" id="PS50995"/>
    </source>
</evidence>